<dbReference type="Proteomes" id="UP001228049">
    <property type="component" value="Unassembled WGS sequence"/>
</dbReference>
<feature type="compositionally biased region" description="Polar residues" evidence="1">
    <location>
        <begin position="91"/>
        <end position="110"/>
    </location>
</feature>
<keyword evidence="2" id="KW-0131">Cell cycle</keyword>
<organism evidence="2 3">
    <name type="scientific">Dissostichus eleginoides</name>
    <name type="common">Patagonian toothfish</name>
    <name type="synonym">Dissostichus amissus</name>
    <dbReference type="NCBI Taxonomy" id="100907"/>
    <lineage>
        <taxon>Eukaryota</taxon>
        <taxon>Metazoa</taxon>
        <taxon>Chordata</taxon>
        <taxon>Craniata</taxon>
        <taxon>Vertebrata</taxon>
        <taxon>Euteleostomi</taxon>
        <taxon>Actinopterygii</taxon>
        <taxon>Neopterygii</taxon>
        <taxon>Teleostei</taxon>
        <taxon>Neoteleostei</taxon>
        <taxon>Acanthomorphata</taxon>
        <taxon>Eupercaria</taxon>
        <taxon>Perciformes</taxon>
        <taxon>Notothenioidei</taxon>
        <taxon>Nototheniidae</taxon>
        <taxon>Dissostichus</taxon>
    </lineage>
</organism>
<feature type="region of interest" description="Disordered" evidence="1">
    <location>
        <begin position="1"/>
        <end position="28"/>
    </location>
</feature>
<feature type="region of interest" description="Disordered" evidence="1">
    <location>
        <begin position="48"/>
        <end position="147"/>
    </location>
</feature>
<keyword evidence="3" id="KW-1185">Reference proteome</keyword>
<keyword evidence="2" id="KW-0132">Cell division</keyword>
<evidence type="ECO:0000313" key="3">
    <source>
        <dbReference type="Proteomes" id="UP001228049"/>
    </source>
</evidence>
<feature type="compositionally biased region" description="Low complexity" evidence="1">
    <location>
        <begin position="79"/>
        <end position="90"/>
    </location>
</feature>
<evidence type="ECO:0000313" key="2">
    <source>
        <dbReference type="EMBL" id="KAK1883834.1"/>
    </source>
</evidence>
<gene>
    <name evidence="2" type="ORF">KUDE01_022159</name>
</gene>
<name>A0AAD9EZI9_DISEL</name>
<accession>A0AAD9EZI9</accession>
<reference evidence="2" key="1">
    <citation type="submission" date="2023-04" db="EMBL/GenBank/DDBJ databases">
        <title>Chromosome-level genome of Chaenocephalus aceratus.</title>
        <authorList>
            <person name="Park H."/>
        </authorList>
    </citation>
    <scope>NUCLEOTIDE SEQUENCE</scope>
    <source>
        <strain evidence="2">DE</strain>
        <tissue evidence="2">Muscle</tissue>
    </source>
</reference>
<sequence>MMKAVLQPENAAPPSSVPSPPAVPALDLDSSSYSDLWLLVPENHIPQLSVAPRTSCPSGPSDETLYQSRPVPEASLHGVSSPSVPSASTTDQPSTSQQALRQTVRSTAGHHSNVHHLPRPSGPQDDAASALARPVSNTQSVVFRPWC</sequence>
<protein>
    <submittedName>
        <fullName evidence="2">Cell division protein WhiA</fullName>
    </submittedName>
</protein>
<dbReference type="GO" id="GO:0051301">
    <property type="term" value="P:cell division"/>
    <property type="evidence" value="ECO:0007669"/>
    <property type="project" value="UniProtKB-KW"/>
</dbReference>
<evidence type="ECO:0000256" key="1">
    <source>
        <dbReference type="SAM" id="MobiDB-lite"/>
    </source>
</evidence>
<comment type="caution">
    <text evidence="2">The sequence shown here is derived from an EMBL/GenBank/DDBJ whole genome shotgun (WGS) entry which is preliminary data.</text>
</comment>
<proteinExistence type="predicted"/>
<dbReference type="EMBL" id="JASDAP010000022">
    <property type="protein sequence ID" value="KAK1883834.1"/>
    <property type="molecule type" value="Genomic_DNA"/>
</dbReference>
<dbReference type="AlphaFoldDB" id="A0AAD9EZI9"/>